<keyword evidence="2" id="KW-1185">Reference proteome</keyword>
<organism evidence="1 2">
    <name type="scientific">Cohnella nanjingensis</name>
    <dbReference type="NCBI Taxonomy" id="1387779"/>
    <lineage>
        <taxon>Bacteria</taxon>
        <taxon>Bacillati</taxon>
        <taxon>Bacillota</taxon>
        <taxon>Bacilli</taxon>
        <taxon>Bacillales</taxon>
        <taxon>Paenibacillaceae</taxon>
        <taxon>Cohnella</taxon>
    </lineage>
</organism>
<dbReference type="Proteomes" id="UP000547209">
    <property type="component" value="Unassembled WGS sequence"/>
</dbReference>
<name>A0A7X0RVT5_9BACL</name>
<protein>
    <submittedName>
        <fullName evidence="1">Uncharacterized protein</fullName>
    </submittedName>
</protein>
<comment type="caution">
    <text evidence="1">The sequence shown here is derived from an EMBL/GenBank/DDBJ whole genome shotgun (WGS) entry which is preliminary data.</text>
</comment>
<accession>A0A7X0RVT5</accession>
<evidence type="ECO:0000313" key="2">
    <source>
        <dbReference type="Proteomes" id="UP000547209"/>
    </source>
</evidence>
<dbReference type="AlphaFoldDB" id="A0A7X0RVT5"/>
<reference evidence="1 2" key="1">
    <citation type="submission" date="2020-08" db="EMBL/GenBank/DDBJ databases">
        <title>Cohnella phylogeny.</title>
        <authorList>
            <person name="Dunlap C."/>
        </authorList>
    </citation>
    <scope>NUCLEOTIDE SEQUENCE [LARGE SCALE GENOMIC DNA]</scope>
    <source>
        <strain evidence="1 2">DSM 28246</strain>
    </source>
</reference>
<gene>
    <name evidence="1" type="ORF">H7C19_22280</name>
</gene>
<proteinExistence type="predicted"/>
<sequence length="86" mass="9782">MSDCPECKAKSIYDPPQTVYEDYYHPQHVEVVQTVEVIRRHHCVPVYHHVTVCTAKDVYSDEFAAPNAAAMMRSSGRSDGASKKRR</sequence>
<evidence type="ECO:0000313" key="1">
    <source>
        <dbReference type="EMBL" id="MBB6673411.1"/>
    </source>
</evidence>
<dbReference type="EMBL" id="JACJVP010000039">
    <property type="protein sequence ID" value="MBB6673411.1"/>
    <property type="molecule type" value="Genomic_DNA"/>
</dbReference>